<sequence length="74" mass="8790">MATWDPYRKYGKQQAGEYRIEIQIDKGIGTNFICFQNLGSRNALIYVKYFFIVFTYKLSCIRETSLTHRLMIII</sequence>
<accession>A0AAC8ZGP4</accession>
<name>A0AAC8ZGP4_9LACO</name>
<dbReference type="AlphaFoldDB" id="A0AAC8ZGP4"/>
<gene>
    <name evidence="1" type="ORF">ABN16_06650</name>
</gene>
<keyword evidence="2" id="KW-1185">Reference proteome</keyword>
<protein>
    <submittedName>
        <fullName evidence="1">Uncharacterized protein</fullName>
    </submittedName>
</protein>
<dbReference type="EMBL" id="CP012033">
    <property type="protein sequence ID" value="AKP64707.1"/>
    <property type="molecule type" value="Genomic_DNA"/>
</dbReference>
<dbReference type="KEGG" id="lko:ABN16_06650"/>
<dbReference type="Proteomes" id="UP000036000">
    <property type="component" value="Chromosome"/>
</dbReference>
<organism evidence="1 2">
    <name type="scientific">Levilactobacillus koreensis</name>
    <dbReference type="NCBI Taxonomy" id="637971"/>
    <lineage>
        <taxon>Bacteria</taxon>
        <taxon>Bacillati</taxon>
        <taxon>Bacillota</taxon>
        <taxon>Bacilli</taxon>
        <taxon>Lactobacillales</taxon>
        <taxon>Lactobacillaceae</taxon>
        <taxon>Levilactobacillus</taxon>
    </lineage>
</organism>
<evidence type="ECO:0000313" key="2">
    <source>
        <dbReference type="Proteomes" id="UP000036000"/>
    </source>
</evidence>
<proteinExistence type="predicted"/>
<reference evidence="1 2" key="1">
    <citation type="submission" date="2015-07" db="EMBL/GenBank/DDBJ databases">
        <title>Lactobacillus korensis/26-25/ whole genome sequencing.</title>
        <authorList>
            <person name="Kim M.K."/>
            <person name="Im W.-T."/>
            <person name="Srinivasan S."/>
            <person name="Lee J.-J."/>
        </authorList>
    </citation>
    <scope>NUCLEOTIDE SEQUENCE [LARGE SCALE GENOMIC DNA]</scope>
    <source>
        <strain evidence="1 2">26-25</strain>
    </source>
</reference>
<evidence type="ECO:0000313" key="1">
    <source>
        <dbReference type="EMBL" id="AKP64707.1"/>
    </source>
</evidence>